<protein>
    <recommendedName>
        <fullName evidence="7">Peptidase M48 domain-containing protein</fullName>
    </recommendedName>
</protein>
<evidence type="ECO:0000256" key="1">
    <source>
        <dbReference type="ARBA" id="ARBA00001947"/>
    </source>
</evidence>
<sequence>MIEHFDGLNWKVMVVDSYSENAGYTGWLKRYKTLSDAKIATVLVHEVRHGLGQHPSEHLIRFLWLFVLIFLPLCRLPNANGPVNGGFVGAMLAFFCRRRELEADYIGIMLIVAAGYYPQNAPKVLEARSKPTEGNAITSSQKVKEPDEDWDVQVFFAIEQCAFCCTIDKKEGLALTTGSTNPINYNVDWIIDFEYSNHMIGDKRKLTNLTEYKGGRVVVTVDNSSLQFVPVSNKPHVTISRDRFENFLGTLVWENEARKNADKILSPSSPESIRVHRILKQILRATHDRLGLKNDYRISVYKPREDLVRKANELGQTVWFNTKLIVRELPNYGNNNTKNVKVKPRRVRKFGLMKYGTENLDGLNWEVMVVDSCIDNAGYIPNGKIIFYTGWFKGYKTSTDAEIATILAHEVGHGIGRHASENLIRVLWLYALIVLPLQGYVKNHQDHRAITMVVGAILAFFSRRSELEADYIVMMLMAAAGYDPQTAPKFLEKNGGIETDIVVATHPSGETRAKKLQKVEVMRKAMDIYNLVQAGHQIQTFI</sequence>
<keyword evidence="4" id="KW-0378">Hydrolase</keyword>
<evidence type="ECO:0000256" key="3">
    <source>
        <dbReference type="ARBA" id="ARBA00022723"/>
    </source>
</evidence>
<dbReference type="AlphaFoldDB" id="A0ABD2ZC58"/>
<feature type="domain" description="Peptidase M48" evidence="7">
    <location>
        <begin position="31"/>
        <end position="131"/>
    </location>
</feature>
<keyword evidence="9" id="KW-1185">Reference proteome</keyword>
<proteinExistence type="predicted"/>
<evidence type="ECO:0000256" key="6">
    <source>
        <dbReference type="ARBA" id="ARBA00023049"/>
    </source>
</evidence>
<dbReference type="GO" id="GO:0006508">
    <property type="term" value="P:proteolysis"/>
    <property type="evidence" value="ECO:0007669"/>
    <property type="project" value="UniProtKB-KW"/>
</dbReference>
<evidence type="ECO:0000256" key="5">
    <source>
        <dbReference type="ARBA" id="ARBA00022833"/>
    </source>
</evidence>
<keyword evidence="3" id="KW-0479">Metal-binding</keyword>
<dbReference type="CDD" id="cd07331">
    <property type="entry name" value="M48C_Oma1_like"/>
    <property type="match status" value="1"/>
</dbReference>
<accession>A0ABD2ZC58</accession>
<dbReference type="InterPro" id="IPR051156">
    <property type="entry name" value="Mito/Outer_Membr_Metalloprot"/>
</dbReference>
<dbReference type="Proteomes" id="UP001630127">
    <property type="component" value="Unassembled WGS sequence"/>
</dbReference>
<comment type="caution">
    <text evidence="8">The sequence shown here is derived from an EMBL/GenBank/DDBJ whole genome shotgun (WGS) entry which is preliminary data.</text>
</comment>
<organism evidence="8 9">
    <name type="scientific">Cinchona calisaya</name>
    <dbReference type="NCBI Taxonomy" id="153742"/>
    <lineage>
        <taxon>Eukaryota</taxon>
        <taxon>Viridiplantae</taxon>
        <taxon>Streptophyta</taxon>
        <taxon>Embryophyta</taxon>
        <taxon>Tracheophyta</taxon>
        <taxon>Spermatophyta</taxon>
        <taxon>Magnoliopsida</taxon>
        <taxon>eudicotyledons</taxon>
        <taxon>Gunneridae</taxon>
        <taxon>Pentapetalae</taxon>
        <taxon>asterids</taxon>
        <taxon>lamiids</taxon>
        <taxon>Gentianales</taxon>
        <taxon>Rubiaceae</taxon>
        <taxon>Cinchonoideae</taxon>
        <taxon>Cinchoneae</taxon>
        <taxon>Cinchona</taxon>
    </lineage>
</organism>
<keyword evidence="2" id="KW-0645">Protease</keyword>
<gene>
    <name evidence="8" type="ORF">ACH5RR_023935</name>
</gene>
<dbReference type="GO" id="GO:0046872">
    <property type="term" value="F:metal ion binding"/>
    <property type="evidence" value="ECO:0007669"/>
    <property type="project" value="UniProtKB-KW"/>
</dbReference>
<dbReference type="EMBL" id="JBJUIK010000010">
    <property type="protein sequence ID" value="KAL3517033.1"/>
    <property type="molecule type" value="Genomic_DNA"/>
</dbReference>
<feature type="domain" description="Peptidase M48" evidence="7">
    <location>
        <begin position="363"/>
        <end position="518"/>
    </location>
</feature>
<reference evidence="8 9" key="1">
    <citation type="submission" date="2024-11" db="EMBL/GenBank/DDBJ databases">
        <title>A near-complete genome assembly of Cinchona calisaya.</title>
        <authorList>
            <person name="Lian D.C."/>
            <person name="Zhao X.W."/>
            <person name="Wei L."/>
        </authorList>
    </citation>
    <scope>NUCLEOTIDE SEQUENCE [LARGE SCALE GENOMIC DNA]</scope>
    <source>
        <tissue evidence="8">Nenye</tissue>
    </source>
</reference>
<keyword evidence="6" id="KW-0482">Metalloprotease</keyword>
<evidence type="ECO:0000313" key="8">
    <source>
        <dbReference type="EMBL" id="KAL3517033.1"/>
    </source>
</evidence>
<dbReference type="Pfam" id="PF01435">
    <property type="entry name" value="Peptidase_M48"/>
    <property type="match status" value="2"/>
</dbReference>
<evidence type="ECO:0000256" key="4">
    <source>
        <dbReference type="ARBA" id="ARBA00022801"/>
    </source>
</evidence>
<keyword evidence="5" id="KW-0862">Zinc</keyword>
<dbReference type="InterPro" id="IPR001915">
    <property type="entry name" value="Peptidase_M48"/>
</dbReference>
<dbReference type="PANTHER" id="PTHR22726">
    <property type="entry name" value="METALLOENDOPEPTIDASE OMA1"/>
    <property type="match status" value="1"/>
</dbReference>
<dbReference type="GO" id="GO:0008237">
    <property type="term" value="F:metallopeptidase activity"/>
    <property type="evidence" value="ECO:0007669"/>
    <property type="project" value="UniProtKB-KW"/>
</dbReference>
<dbReference type="PANTHER" id="PTHR22726:SF1">
    <property type="entry name" value="METALLOENDOPEPTIDASE OMA1, MITOCHONDRIAL"/>
    <property type="match status" value="1"/>
</dbReference>
<evidence type="ECO:0000259" key="7">
    <source>
        <dbReference type="Pfam" id="PF01435"/>
    </source>
</evidence>
<evidence type="ECO:0000256" key="2">
    <source>
        <dbReference type="ARBA" id="ARBA00022670"/>
    </source>
</evidence>
<evidence type="ECO:0000313" key="9">
    <source>
        <dbReference type="Proteomes" id="UP001630127"/>
    </source>
</evidence>
<comment type="cofactor">
    <cofactor evidence="1">
        <name>Zn(2+)</name>
        <dbReference type="ChEBI" id="CHEBI:29105"/>
    </cofactor>
</comment>
<name>A0ABD2ZC58_9GENT</name>